<comment type="caution">
    <text evidence="4">The sequence shown here is derived from an EMBL/GenBank/DDBJ whole genome shotgun (WGS) entry which is preliminary data.</text>
</comment>
<name>X1MV43_9ZZZZ</name>
<evidence type="ECO:0000313" key="4">
    <source>
        <dbReference type="EMBL" id="GAI18570.1"/>
    </source>
</evidence>
<evidence type="ECO:0000259" key="3">
    <source>
        <dbReference type="Pfam" id="PF00465"/>
    </source>
</evidence>
<gene>
    <name evidence="4" type="ORF">S06H3_34681</name>
</gene>
<evidence type="ECO:0000256" key="2">
    <source>
        <dbReference type="ARBA" id="ARBA00023002"/>
    </source>
</evidence>
<dbReference type="InterPro" id="IPR016205">
    <property type="entry name" value="Glycerol_DH"/>
</dbReference>
<dbReference type="InterPro" id="IPR001670">
    <property type="entry name" value="ADH_Fe/GldA"/>
</dbReference>
<dbReference type="Pfam" id="PF00465">
    <property type="entry name" value="Fe-ADH"/>
    <property type="match status" value="1"/>
</dbReference>
<dbReference type="PANTHER" id="PTHR43616">
    <property type="entry name" value="GLYCEROL DEHYDROGENASE"/>
    <property type="match status" value="1"/>
</dbReference>
<proteinExistence type="predicted"/>
<dbReference type="AlphaFoldDB" id="X1MV43"/>
<protein>
    <recommendedName>
        <fullName evidence="3">Alcohol dehydrogenase iron-type/glycerol dehydrogenase GldA domain-containing protein</fullName>
    </recommendedName>
</protein>
<feature type="non-terminal residue" evidence="4">
    <location>
        <position position="1"/>
    </location>
</feature>
<dbReference type="GO" id="GO:0016614">
    <property type="term" value="F:oxidoreductase activity, acting on CH-OH group of donors"/>
    <property type="evidence" value="ECO:0007669"/>
    <property type="project" value="InterPro"/>
</dbReference>
<dbReference type="PANTHER" id="PTHR43616:SF3">
    <property type="entry name" value="HYDROXYCARBOXYLATE DEHYDROGENASE A"/>
    <property type="match status" value="1"/>
</dbReference>
<keyword evidence="2" id="KW-0560">Oxidoreductase</keyword>
<accession>X1MV43</accession>
<dbReference type="SUPFAM" id="SSF56796">
    <property type="entry name" value="Dehydroquinate synthase-like"/>
    <property type="match status" value="1"/>
</dbReference>
<dbReference type="Gene3D" id="3.40.50.1970">
    <property type="match status" value="1"/>
</dbReference>
<keyword evidence="1" id="KW-0479">Metal-binding</keyword>
<sequence>NLVPTFGEFQGECSTKEIERITKLLKKKRIDVVIGCGGGKAIDVAKVAAYNTGLPVITFPTSAATCAGWSFIAPLF</sequence>
<dbReference type="EMBL" id="BARV01020844">
    <property type="protein sequence ID" value="GAI18570.1"/>
    <property type="molecule type" value="Genomic_DNA"/>
</dbReference>
<evidence type="ECO:0000256" key="1">
    <source>
        <dbReference type="ARBA" id="ARBA00022723"/>
    </source>
</evidence>
<organism evidence="4">
    <name type="scientific">marine sediment metagenome</name>
    <dbReference type="NCBI Taxonomy" id="412755"/>
    <lineage>
        <taxon>unclassified sequences</taxon>
        <taxon>metagenomes</taxon>
        <taxon>ecological metagenomes</taxon>
    </lineage>
</organism>
<dbReference type="GO" id="GO:0046872">
    <property type="term" value="F:metal ion binding"/>
    <property type="evidence" value="ECO:0007669"/>
    <property type="project" value="UniProtKB-KW"/>
</dbReference>
<feature type="domain" description="Alcohol dehydrogenase iron-type/glycerol dehydrogenase GldA" evidence="3">
    <location>
        <begin position="5"/>
        <end position="73"/>
    </location>
</feature>
<reference evidence="4" key="1">
    <citation type="journal article" date="2014" name="Front. Microbiol.">
        <title>High frequency of phylogenetically diverse reductive dehalogenase-homologous genes in deep subseafloor sedimentary metagenomes.</title>
        <authorList>
            <person name="Kawai M."/>
            <person name="Futagami T."/>
            <person name="Toyoda A."/>
            <person name="Takaki Y."/>
            <person name="Nishi S."/>
            <person name="Hori S."/>
            <person name="Arai W."/>
            <person name="Tsubouchi T."/>
            <person name="Morono Y."/>
            <person name="Uchiyama I."/>
            <person name="Ito T."/>
            <person name="Fujiyama A."/>
            <person name="Inagaki F."/>
            <person name="Takami H."/>
        </authorList>
    </citation>
    <scope>NUCLEOTIDE SEQUENCE</scope>
    <source>
        <strain evidence="4">Expedition CK06-06</strain>
    </source>
</reference>